<evidence type="ECO:0000313" key="2">
    <source>
        <dbReference type="EMBL" id="MRU23964.1"/>
    </source>
</evidence>
<dbReference type="Proteomes" id="UP000474061">
    <property type="component" value="Unassembled WGS sequence"/>
</dbReference>
<comment type="caution">
    <text evidence="2">The sequence shown here is derived from an EMBL/GenBank/DDBJ whole genome shotgun (WGS) entry which is preliminary data.</text>
</comment>
<reference evidence="2" key="1">
    <citation type="submission" date="2019-05" db="EMBL/GenBank/DDBJ databases">
        <authorList>
            <person name="Castillo A."/>
            <person name="Giampetruzzi A."/>
            <person name="Landa B."/>
            <person name="Saponari M."/>
            <person name="Almeida R.P.P."/>
            <person name="Moralejo E."/>
            <person name="Marco-Noales E."/>
            <person name="Velasco-Amo M.P."/>
            <person name="Roman-Ecija M."/>
            <person name="Navarro I."/>
            <person name="Monterde A."/>
            <person name="Barbe S."/>
        </authorList>
    </citation>
    <scope>NUCLEOTIDE SEQUENCE</scope>
    <source>
        <strain evidence="2">XYL1981</strain>
    </source>
</reference>
<dbReference type="AlphaFoldDB" id="A0A9Q4QSH9"/>
<sequence>MFGDVSHLKTQGKYNDGTIQKDQGNISPAMALRNLTLLHRRWSAIKPLGYRYQTNQQHAQFFCALRIQEEQSDGAQSQVKWCIYSIHAMPFRYSTWQSSDPFMQCSAISELTLRL</sequence>
<dbReference type="EMBL" id="JAJKGN010000001">
    <property type="protein sequence ID" value="MDC6407958.1"/>
    <property type="molecule type" value="Genomic_DNA"/>
</dbReference>
<dbReference type="EMBL" id="VDCJ01000346">
    <property type="protein sequence ID" value="MRU23964.1"/>
    <property type="molecule type" value="Genomic_DNA"/>
</dbReference>
<evidence type="ECO:0000313" key="3">
    <source>
        <dbReference type="Proteomes" id="UP000474061"/>
    </source>
</evidence>
<dbReference type="Proteomes" id="UP001220702">
    <property type="component" value="Unassembled WGS sequence"/>
</dbReference>
<reference evidence="1" key="3">
    <citation type="submission" date="2021-11" db="EMBL/GenBank/DDBJ databases">
        <authorList>
            <person name="Denance N."/>
            <person name="Briand M."/>
            <person name="Dupas E."/>
            <person name="Durand K."/>
            <person name="Legendre B."/>
            <person name="Cunty A."/>
            <person name="Donnadieu C."/>
            <person name="Lopez Roques C."/>
            <person name="Cesbron S."/>
            <person name="Jacques M.A."/>
        </authorList>
    </citation>
    <scope>NUCLEOTIDE SEQUENCE</scope>
    <source>
        <strain evidence="1">CFBP8070</strain>
    </source>
</reference>
<reference evidence="2" key="2">
    <citation type="journal article" date="2020" name="Appl. Environ. Microbiol.">
        <title>Multiple intercontinental introductions associated with the emergence of a plant pathogen in Europe.</title>
        <authorList>
            <person name="Landa B.B."/>
            <person name="Castillo A.I."/>
            <person name="Giampetruzzi A."/>
            <person name="Kahn A."/>
            <person name="Roman-Ecija M."/>
            <person name="Velasco-Amo M.P."/>
            <person name="Navas-Cortes J.A."/>
            <person name="Marco-Noales E."/>
            <person name="Barbe S."/>
            <person name="Moralejo E."/>
            <person name="Coletta-Filho H.D."/>
            <person name="Saldarelli P."/>
            <person name="Saponari M."/>
            <person name="Almeida R.P.P."/>
        </authorList>
    </citation>
    <scope>NUCLEOTIDE SEQUENCE</scope>
    <source>
        <strain evidence="2">XYL1981</strain>
    </source>
</reference>
<accession>A0A9Q4QSH9</accession>
<reference evidence="1" key="4">
    <citation type="journal article" date="2023" name="Commun. Biol.">
        <title>Suspicions of two bridgehead invasions of Xylella fastidiosa subsp. multiplex in France.</title>
        <authorList>
            <person name="Dupas E."/>
            <person name="Durand K."/>
            <person name="Rieux A."/>
            <person name="Briand M."/>
            <person name="Pruvost O."/>
            <person name="Cunty A."/>
            <person name="Denance N."/>
            <person name="Donnadieu C."/>
            <person name="Legendre B."/>
            <person name="Lopez-Roques C."/>
            <person name="Cesbron S."/>
            <person name="Ravigne V."/>
            <person name="Jacques M.A."/>
        </authorList>
    </citation>
    <scope>NUCLEOTIDE SEQUENCE</scope>
    <source>
        <strain evidence="1">CFBP8070</strain>
    </source>
</reference>
<organism evidence="2 3">
    <name type="scientific">Xylella fastidiosa subsp. multiplex</name>
    <dbReference type="NCBI Taxonomy" id="644357"/>
    <lineage>
        <taxon>Bacteria</taxon>
        <taxon>Pseudomonadati</taxon>
        <taxon>Pseudomonadota</taxon>
        <taxon>Gammaproteobacteria</taxon>
        <taxon>Lysobacterales</taxon>
        <taxon>Lysobacteraceae</taxon>
        <taxon>Xylella</taxon>
    </lineage>
</organism>
<gene>
    <name evidence="2" type="ORF">FG476_07710</name>
    <name evidence="1" type="ORF">LOK82_04565</name>
</gene>
<dbReference type="RefSeq" id="WP_004086330.1">
    <property type="nucleotide sequence ID" value="NZ_CP047134.1"/>
</dbReference>
<evidence type="ECO:0000313" key="1">
    <source>
        <dbReference type="EMBL" id="MDC6407958.1"/>
    </source>
</evidence>
<proteinExistence type="predicted"/>
<name>A0A9Q4QSH9_XYLFS</name>
<protein>
    <submittedName>
        <fullName evidence="2">Uncharacterized protein</fullName>
    </submittedName>
</protein>